<dbReference type="EMBL" id="PDNA01000016">
    <property type="protein sequence ID" value="PGH26501.1"/>
    <property type="molecule type" value="Genomic_DNA"/>
</dbReference>
<evidence type="ECO:0000256" key="2">
    <source>
        <dbReference type="ARBA" id="ARBA00023098"/>
    </source>
</evidence>
<feature type="compositionally biased region" description="Low complexity" evidence="3">
    <location>
        <begin position="663"/>
        <end position="688"/>
    </location>
</feature>
<dbReference type="Gene3D" id="3.40.50.2000">
    <property type="entry name" value="Glycogen Phosphorylase B"/>
    <property type="match status" value="2"/>
</dbReference>
<dbReference type="GO" id="GO:0006629">
    <property type="term" value="P:lipid metabolic process"/>
    <property type="evidence" value="ECO:0007669"/>
    <property type="project" value="UniProtKB-KW"/>
</dbReference>
<feature type="domain" description="Erythromycin biosynthesis protein CIII-like C-terminal" evidence="5">
    <location>
        <begin position="432"/>
        <end position="523"/>
    </location>
</feature>
<name>A0A2B7YZL6_POLH7</name>
<dbReference type="CDD" id="cd03784">
    <property type="entry name" value="GT1_Gtf-like"/>
    <property type="match status" value="1"/>
</dbReference>
<dbReference type="Pfam" id="PF06722">
    <property type="entry name" value="EryCIII-like_C"/>
    <property type="match status" value="1"/>
</dbReference>
<accession>A0A2B7YZL6</accession>
<dbReference type="FunFam" id="3.40.50.2000:FF:000100">
    <property type="entry name" value="Glycosyltransferase family 1 protein"/>
    <property type="match status" value="1"/>
</dbReference>
<comment type="caution">
    <text evidence="6">The sequence shown here is derived from an EMBL/GenBank/DDBJ whole genome shotgun (WGS) entry which is preliminary data.</text>
</comment>
<feature type="region of interest" description="Disordered" evidence="3">
    <location>
        <begin position="1"/>
        <end position="21"/>
    </location>
</feature>
<feature type="region of interest" description="Disordered" evidence="3">
    <location>
        <begin position="660"/>
        <end position="727"/>
    </location>
</feature>
<dbReference type="OrthoDB" id="5835829at2759"/>
<gene>
    <name evidence="6" type="ORF">AJ80_01815</name>
</gene>
<dbReference type="Proteomes" id="UP000224634">
    <property type="component" value="Unassembled WGS sequence"/>
</dbReference>
<evidence type="ECO:0000256" key="1">
    <source>
        <dbReference type="ARBA" id="ARBA00022679"/>
    </source>
</evidence>
<keyword evidence="1" id="KW-0808">Transferase</keyword>
<proteinExistence type="predicted"/>
<dbReference type="InterPro" id="IPR002213">
    <property type="entry name" value="UDP_glucos_trans"/>
</dbReference>
<keyword evidence="7" id="KW-1185">Reference proteome</keyword>
<feature type="domain" description="Glycosyltransferase family 28 N-terminal" evidence="4">
    <location>
        <begin position="111"/>
        <end position="273"/>
    </location>
</feature>
<evidence type="ECO:0000313" key="7">
    <source>
        <dbReference type="Proteomes" id="UP000224634"/>
    </source>
</evidence>
<protein>
    <submittedName>
        <fullName evidence="6">Uncharacterized protein</fullName>
    </submittedName>
</protein>
<dbReference type="InterPro" id="IPR004276">
    <property type="entry name" value="GlycoTrans_28_N"/>
</dbReference>
<dbReference type="PANTHER" id="PTHR48050">
    <property type="entry name" value="STEROL 3-BETA-GLUCOSYLTRANSFERASE"/>
    <property type="match status" value="1"/>
</dbReference>
<evidence type="ECO:0000259" key="5">
    <source>
        <dbReference type="Pfam" id="PF06722"/>
    </source>
</evidence>
<dbReference type="AlphaFoldDB" id="A0A2B7YZL6"/>
<dbReference type="FunFam" id="3.40.50.2000:FF:000009">
    <property type="entry name" value="Sterol 3-beta-glucosyltransferase UGT80A2"/>
    <property type="match status" value="1"/>
</dbReference>
<organism evidence="6 7">
    <name type="scientific">Polytolypa hystricis (strain UAMH7299)</name>
    <dbReference type="NCBI Taxonomy" id="1447883"/>
    <lineage>
        <taxon>Eukaryota</taxon>
        <taxon>Fungi</taxon>
        <taxon>Dikarya</taxon>
        <taxon>Ascomycota</taxon>
        <taxon>Pezizomycotina</taxon>
        <taxon>Eurotiomycetes</taxon>
        <taxon>Eurotiomycetidae</taxon>
        <taxon>Onygenales</taxon>
        <taxon>Onygenales incertae sedis</taxon>
        <taxon>Polytolypa</taxon>
    </lineage>
</organism>
<feature type="region of interest" description="Disordered" evidence="3">
    <location>
        <begin position="964"/>
        <end position="994"/>
    </location>
</feature>
<dbReference type="Pfam" id="PF03033">
    <property type="entry name" value="Glyco_transf_28"/>
    <property type="match status" value="1"/>
</dbReference>
<reference evidence="6 7" key="1">
    <citation type="submission" date="2017-10" db="EMBL/GenBank/DDBJ databases">
        <title>Comparative genomics in systemic dimorphic fungi from Ajellomycetaceae.</title>
        <authorList>
            <person name="Munoz J.F."/>
            <person name="Mcewen J.G."/>
            <person name="Clay O.K."/>
            <person name="Cuomo C.A."/>
        </authorList>
    </citation>
    <scope>NUCLEOTIDE SEQUENCE [LARGE SCALE GENOMIC DNA]</scope>
    <source>
        <strain evidence="6 7">UAMH7299</strain>
    </source>
</reference>
<dbReference type="SMART" id="SM00726">
    <property type="entry name" value="UIM"/>
    <property type="match status" value="2"/>
</dbReference>
<keyword evidence="2" id="KW-0443">Lipid metabolism</keyword>
<feature type="region of interest" description="Disordered" evidence="3">
    <location>
        <begin position="1062"/>
        <end position="1081"/>
    </location>
</feature>
<sequence>MNDAPASAGPRPEELGIQPTESLCGGDVPLPVLGGRYGQVDMNHQGFDTNAEIRDDGRLNVNINERNKKLSSLLSPVLQKVVGRGVSERHRYVASPLAESIRGEPVPSLNIVIQIVGSRGDVQPFVALGQVLKNEFGHRIRLATHPTFKQFVEENGLEFFDIGGDPTELMAFMVKNPGLMPGVDTLRNGDVGKRRKEIAHIISRCWRSCFEGCQGAGFSDFNNSRISCEGKPFIADVIIANPPSFAHIHCAEKLGIPLHLMFTMPWSPTQAFPHPLVNIQFSNAEIGVANFVSYALVEMMTWQGLGDIINRFRERTLGLEPINILSAPGMIPRLRIPYTYCWSPTLIPKPKDWGPNLDISGFFFLPLSSSYIPPDDLSRFLEAGPPPVYIGFGSIVVDDPNAMTNLIFEAVKITGQRAIVSKGWGGFGSNEIAVPDDVFMVGNCPHDWLFKRVSCVVHHGGAGTTAAGIALGRPTVVVPFFGDQPFWGAMVAKAGAGPTPIPHKQLTAERLAVAIMSALELQSQHKAEELGAKIRQEHGLEEGAKSFHNQLQVDTIRCMFAPRRAAAWRVKRSSIILSPFALAVLNNEGILGLDDVKLYRSREYDTSPGPHDPITGGAAALIESLGDFVMGFADVPAEILKAIPLPASYAQANLNKIKPHPPLSRSSSLSSLGQTPSPSDASSASLPSTITPSDIDTDQVAVAETLPRKSTESGSSGNSEQDHPNDRCIIKEVSPQAKKFTAREVVGAAHAATKLVAMGLRSPMNFSLGVAKGFHNAPKLYGDKTVREHPNITGFRSGVKAAGKEIGYGFYDGISGLVTQPLEGSKEGPVGFVKGVGKGFGGLVLKPGAGIFALTGYTMRGIYKELQKHLGPSVDSYIIASRCAQGCEDLRDSTYEERVAVVEKWHSSVREEILRHSSSFHALSELVARPRDAVALERRTRHIDSGLSRSDSDLTANYVAAPESARETMRAAGGTPPAPKHKQKISHLPDSHEQAISEAVRVSSTGDANEDRMIGRAIRASLSELRAAEAAGDHENAYNRAIKASIDEAQCARQDTAHAHIRDALPQHSNGDAVDLTLTSTSDDEDKDLKLALHESAQSHREEQERDQQHLNSHIERAIWNSLIETAGSTTPTQQTHDAADRA</sequence>
<dbReference type="InterPro" id="IPR010610">
    <property type="entry name" value="EryCIII-like_C"/>
</dbReference>
<dbReference type="STRING" id="1447883.A0A2B7YZL6"/>
<dbReference type="GO" id="GO:0016906">
    <property type="term" value="F:sterol 3-beta-glucosyltransferase activity"/>
    <property type="evidence" value="ECO:0007669"/>
    <property type="project" value="UniProtKB-ARBA"/>
</dbReference>
<evidence type="ECO:0000256" key="3">
    <source>
        <dbReference type="SAM" id="MobiDB-lite"/>
    </source>
</evidence>
<dbReference type="GO" id="GO:0005975">
    <property type="term" value="P:carbohydrate metabolic process"/>
    <property type="evidence" value="ECO:0007669"/>
    <property type="project" value="InterPro"/>
</dbReference>
<dbReference type="InterPro" id="IPR050426">
    <property type="entry name" value="Glycosyltransferase_28"/>
</dbReference>
<dbReference type="InterPro" id="IPR003903">
    <property type="entry name" value="UIM_dom"/>
</dbReference>
<dbReference type="PANTHER" id="PTHR48050:SF13">
    <property type="entry name" value="STEROL 3-BETA-GLUCOSYLTRANSFERASE UGT80A2"/>
    <property type="match status" value="1"/>
</dbReference>
<evidence type="ECO:0000259" key="4">
    <source>
        <dbReference type="Pfam" id="PF03033"/>
    </source>
</evidence>
<dbReference type="SUPFAM" id="SSF53756">
    <property type="entry name" value="UDP-Glycosyltransferase/glycogen phosphorylase"/>
    <property type="match status" value="1"/>
</dbReference>
<evidence type="ECO:0000313" key="6">
    <source>
        <dbReference type="EMBL" id="PGH26501.1"/>
    </source>
</evidence>